<dbReference type="EMBL" id="JBHMAX010000017">
    <property type="protein sequence ID" value="MFB9732304.1"/>
    <property type="molecule type" value="Genomic_DNA"/>
</dbReference>
<feature type="transmembrane region" description="Helical" evidence="1">
    <location>
        <begin position="20"/>
        <end position="39"/>
    </location>
</feature>
<feature type="transmembrane region" description="Helical" evidence="1">
    <location>
        <begin position="161"/>
        <end position="181"/>
    </location>
</feature>
<keyword evidence="1" id="KW-0812">Transmembrane</keyword>
<feature type="transmembrane region" description="Helical" evidence="1">
    <location>
        <begin position="201"/>
        <end position="221"/>
    </location>
</feature>
<keyword evidence="1" id="KW-1133">Transmembrane helix</keyword>
<feature type="transmembrane region" description="Helical" evidence="1">
    <location>
        <begin position="104"/>
        <end position="122"/>
    </location>
</feature>
<reference evidence="2 3" key="1">
    <citation type="submission" date="2024-09" db="EMBL/GenBank/DDBJ databases">
        <authorList>
            <person name="Sun Q."/>
            <person name="Mori K."/>
        </authorList>
    </citation>
    <scope>NUCLEOTIDE SEQUENCE [LARGE SCALE GENOMIC DNA]</scope>
    <source>
        <strain evidence="2 3">JCM 12763</strain>
    </source>
</reference>
<sequence length="237" mass="26647">MLETFFDRHPGWITVGGPDHLVYATLLVLVATGLVAGRRWVRAHEPGVRRVLVGVVVLQQLTLYGFYATAGWDWGESLPLHLSRISALLGLVWLLTRERRVMDVLFFFGLYAWGSFSYPMLIQPVTNVLGWSFWVNHTVTLLLPAYAWITTGWRPTAGALWRAFGWFLVYLSLALAVNRLTGGNYFYLRDRPFFGDLPLALYLPVAVAATLALFWLGYAVARLVGERTGTWRAGAVA</sequence>
<dbReference type="Proteomes" id="UP001589613">
    <property type="component" value="Unassembled WGS sequence"/>
</dbReference>
<feature type="transmembrane region" description="Helical" evidence="1">
    <location>
        <begin position="128"/>
        <end position="149"/>
    </location>
</feature>
<keyword evidence="3" id="KW-1185">Reference proteome</keyword>
<dbReference type="NCBIfam" id="TIGR02206">
    <property type="entry name" value="intg_mem_TP0381"/>
    <property type="match status" value="1"/>
</dbReference>
<dbReference type="InterPro" id="IPR011737">
    <property type="entry name" value="CHP02206_TP0381"/>
</dbReference>
<feature type="transmembrane region" description="Helical" evidence="1">
    <location>
        <begin position="78"/>
        <end position="95"/>
    </location>
</feature>
<dbReference type="Pfam" id="PF14808">
    <property type="entry name" value="TMEM164"/>
    <property type="match status" value="1"/>
</dbReference>
<evidence type="ECO:0000256" key="1">
    <source>
        <dbReference type="SAM" id="Phobius"/>
    </source>
</evidence>
<name>A0ABV5V398_9MICO</name>
<evidence type="ECO:0000313" key="2">
    <source>
        <dbReference type="EMBL" id="MFB9732304.1"/>
    </source>
</evidence>
<accession>A0ABV5V398</accession>
<gene>
    <name evidence="2" type="ORF">ACFFN0_09635</name>
</gene>
<evidence type="ECO:0000313" key="3">
    <source>
        <dbReference type="Proteomes" id="UP001589613"/>
    </source>
</evidence>
<protein>
    <submittedName>
        <fullName evidence="2">TIGR02206 family membrane protein</fullName>
    </submittedName>
</protein>
<dbReference type="RefSeq" id="WP_141338364.1">
    <property type="nucleotide sequence ID" value="NZ_JBHMAX010000017.1"/>
</dbReference>
<feature type="transmembrane region" description="Helical" evidence="1">
    <location>
        <begin position="51"/>
        <end position="72"/>
    </location>
</feature>
<keyword evidence="1" id="KW-0472">Membrane</keyword>
<comment type="caution">
    <text evidence="2">The sequence shown here is derived from an EMBL/GenBank/DDBJ whole genome shotgun (WGS) entry which is preliminary data.</text>
</comment>
<organism evidence="2 3">
    <name type="scientific">Ornithinimicrobium kibberense</name>
    <dbReference type="NCBI Taxonomy" id="282060"/>
    <lineage>
        <taxon>Bacteria</taxon>
        <taxon>Bacillati</taxon>
        <taxon>Actinomycetota</taxon>
        <taxon>Actinomycetes</taxon>
        <taxon>Micrococcales</taxon>
        <taxon>Ornithinimicrobiaceae</taxon>
        <taxon>Ornithinimicrobium</taxon>
    </lineage>
</organism>
<proteinExistence type="predicted"/>